<feature type="region of interest" description="Disordered" evidence="1">
    <location>
        <begin position="23"/>
        <end position="43"/>
    </location>
</feature>
<name>A0A1A7RCU8_9GAMM</name>
<organism evidence="2 3">
    <name type="scientific">Acinetobacter gandensis</name>
    <dbReference type="NCBI Taxonomy" id="1443941"/>
    <lineage>
        <taxon>Bacteria</taxon>
        <taxon>Pseudomonadati</taxon>
        <taxon>Pseudomonadota</taxon>
        <taxon>Gammaproteobacteria</taxon>
        <taxon>Moraxellales</taxon>
        <taxon>Moraxellaceae</taxon>
        <taxon>Acinetobacter</taxon>
    </lineage>
</organism>
<dbReference type="RefSeq" id="WP_067762092.1">
    <property type="nucleotide sequence ID" value="NZ_CP183909.1"/>
</dbReference>
<evidence type="ECO:0000313" key="2">
    <source>
        <dbReference type="EMBL" id="OBX29766.1"/>
    </source>
</evidence>
<accession>A0A1A7RCU8</accession>
<gene>
    <name evidence="2" type="ORF">A9J31_11670</name>
</gene>
<dbReference type="EMBL" id="LZDS01000003">
    <property type="protein sequence ID" value="OBX29766.1"/>
    <property type="molecule type" value="Genomic_DNA"/>
</dbReference>
<proteinExistence type="predicted"/>
<sequence length="126" mass="14352">MHIKLLSLIVVSSALVACQKPTEDANAESISPNQQSRNAQLDTPQQRFAHADEKISYYLDQLDSANTTLDVKQQVLCVDYPNEYKNNYIPAMLEIAPQEYTTEKMLNDLHISQDYYAEKLSIQCPK</sequence>
<reference evidence="3" key="1">
    <citation type="submission" date="2016-06" db="EMBL/GenBank/DDBJ databases">
        <authorList>
            <person name="Radolfova-Krizova L."/>
            <person name="Nemec A."/>
        </authorList>
    </citation>
    <scope>NUCLEOTIDE SEQUENCE [LARGE SCALE GENOMIC DNA]</scope>
    <source>
        <strain evidence="3">ANC 4275</strain>
    </source>
</reference>
<dbReference type="AlphaFoldDB" id="A0A1A7RCU8"/>
<dbReference type="PROSITE" id="PS51257">
    <property type="entry name" value="PROKAR_LIPOPROTEIN"/>
    <property type="match status" value="1"/>
</dbReference>
<evidence type="ECO:0000256" key="1">
    <source>
        <dbReference type="SAM" id="MobiDB-lite"/>
    </source>
</evidence>
<evidence type="ECO:0000313" key="3">
    <source>
        <dbReference type="Proteomes" id="UP000185753"/>
    </source>
</evidence>
<dbReference type="OrthoDB" id="6713526at2"/>
<feature type="compositionally biased region" description="Polar residues" evidence="1">
    <location>
        <begin position="28"/>
        <end position="43"/>
    </location>
</feature>
<comment type="caution">
    <text evidence="2">The sequence shown here is derived from an EMBL/GenBank/DDBJ whole genome shotgun (WGS) entry which is preliminary data.</text>
</comment>
<dbReference type="Proteomes" id="UP000185753">
    <property type="component" value="Unassembled WGS sequence"/>
</dbReference>
<keyword evidence="3" id="KW-1185">Reference proteome</keyword>
<protein>
    <submittedName>
        <fullName evidence="2">Uncharacterized protein</fullName>
    </submittedName>
</protein>